<evidence type="ECO:0000313" key="4">
    <source>
        <dbReference type="Proteomes" id="UP001341840"/>
    </source>
</evidence>
<accession>A0ABU6VHR7</accession>
<keyword evidence="1" id="KW-0175">Coiled coil</keyword>
<keyword evidence="4" id="KW-1185">Reference proteome</keyword>
<gene>
    <name evidence="3" type="ORF">PIB30_044477</name>
</gene>
<dbReference type="EMBL" id="JASCZI010151300">
    <property type="protein sequence ID" value="MED6171836.1"/>
    <property type="molecule type" value="Genomic_DNA"/>
</dbReference>
<comment type="caution">
    <text evidence="3">The sequence shown here is derived from an EMBL/GenBank/DDBJ whole genome shotgun (WGS) entry which is preliminary data.</text>
</comment>
<feature type="region of interest" description="Disordered" evidence="2">
    <location>
        <begin position="93"/>
        <end position="113"/>
    </location>
</feature>
<evidence type="ECO:0000313" key="3">
    <source>
        <dbReference type="EMBL" id="MED6171836.1"/>
    </source>
</evidence>
<protein>
    <submittedName>
        <fullName evidence="3">Uncharacterized protein</fullName>
    </submittedName>
</protein>
<name>A0ABU6VHR7_9FABA</name>
<organism evidence="3 4">
    <name type="scientific">Stylosanthes scabra</name>
    <dbReference type="NCBI Taxonomy" id="79078"/>
    <lineage>
        <taxon>Eukaryota</taxon>
        <taxon>Viridiplantae</taxon>
        <taxon>Streptophyta</taxon>
        <taxon>Embryophyta</taxon>
        <taxon>Tracheophyta</taxon>
        <taxon>Spermatophyta</taxon>
        <taxon>Magnoliopsida</taxon>
        <taxon>eudicotyledons</taxon>
        <taxon>Gunneridae</taxon>
        <taxon>Pentapetalae</taxon>
        <taxon>rosids</taxon>
        <taxon>fabids</taxon>
        <taxon>Fabales</taxon>
        <taxon>Fabaceae</taxon>
        <taxon>Papilionoideae</taxon>
        <taxon>50 kb inversion clade</taxon>
        <taxon>dalbergioids sensu lato</taxon>
        <taxon>Dalbergieae</taxon>
        <taxon>Pterocarpus clade</taxon>
        <taxon>Stylosanthes</taxon>
    </lineage>
</organism>
<proteinExistence type="predicted"/>
<feature type="compositionally biased region" description="Gly residues" evidence="2">
    <location>
        <begin position="104"/>
        <end position="113"/>
    </location>
</feature>
<dbReference type="Proteomes" id="UP001341840">
    <property type="component" value="Unassembled WGS sequence"/>
</dbReference>
<evidence type="ECO:0000256" key="1">
    <source>
        <dbReference type="SAM" id="Coils"/>
    </source>
</evidence>
<reference evidence="3 4" key="1">
    <citation type="journal article" date="2023" name="Plants (Basel)">
        <title>Bridging the Gap: Combining Genomics and Transcriptomics Approaches to Understand Stylosanthes scabra, an Orphan Legume from the Brazilian Caatinga.</title>
        <authorList>
            <person name="Ferreira-Neto J.R.C."/>
            <person name="da Silva M.D."/>
            <person name="Binneck E."/>
            <person name="de Melo N.F."/>
            <person name="da Silva R.H."/>
            <person name="de Melo A.L.T.M."/>
            <person name="Pandolfi V."/>
            <person name="Bustamante F.O."/>
            <person name="Brasileiro-Vidal A.C."/>
            <person name="Benko-Iseppon A.M."/>
        </authorList>
    </citation>
    <scope>NUCLEOTIDE SEQUENCE [LARGE SCALE GENOMIC DNA]</scope>
    <source>
        <tissue evidence="3">Leaves</tissue>
    </source>
</reference>
<feature type="coiled-coil region" evidence="1">
    <location>
        <begin position="7"/>
        <end position="55"/>
    </location>
</feature>
<sequence length="113" mass="12775">MEMERKLQVVMEQVEEKEKELLEIRSENSVLKANMQGLEKDKTDLETRVVELCTQKKEDETSKEHHGAKKQAEFFALGVKFDKINPIQVAHNGALVDDDEVDAEGGGNHNPEA</sequence>
<evidence type="ECO:0000256" key="2">
    <source>
        <dbReference type="SAM" id="MobiDB-lite"/>
    </source>
</evidence>